<reference evidence="1 2" key="1">
    <citation type="submission" date="2019-06" db="EMBL/GenBank/DDBJ databases">
        <title>Spirosoma utsteinense sp. nov. isolated from Antarctic ice-free soils.</title>
        <authorList>
            <person name="Tahon G."/>
        </authorList>
    </citation>
    <scope>NUCLEOTIDE SEQUENCE [LARGE SCALE GENOMIC DNA]</scope>
    <source>
        <strain evidence="1 2">LMG 31447</strain>
    </source>
</reference>
<name>A0ABR6WAS8_9BACT</name>
<protein>
    <submittedName>
        <fullName evidence="1">Nucleic acid-binding protein</fullName>
    </submittedName>
</protein>
<keyword evidence="2" id="KW-1185">Reference proteome</keyword>
<dbReference type="Pfam" id="PF11848">
    <property type="entry name" value="DUF3368"/>
    <property type="match status" value="1"/>
</dbReference>
<sequence>MLVISDTSPITNLIQIGHLDLLRQVFGQVILPRTVYDELGELPR</sequence>
<proteinExistence type="predicted"/>
<gene>
    <name evidence="1" type="ORF">FH603_4132</name>
</gene>
<dbReference type="InterPro" id="IPR021799">
    <property type="entry name" value="PIN-like_prokaryotic"/>
</dbReference>
<organism evidence="1 2">
    <name type="scientific">Spirosoma utsteinense</name>
    <dbReference type="NCBI Taxonomy" id="2585773"/>
    <lineage>
        <taxon>Bacteria</taxon>
        <taxon>Pseudomonadati</taxon>
        <taxon>Bacteroidota</taxon>
        <taxon>Cytophagia</taxon>
        <taxon>Cytophagales</taxon>
        <taxon>Cytophagaceae</taxon>
        <taxon>Spirosoma</taxon>
    </lineage>
</organism>
<evidence type="ECO:0000313" key="2">
    <source>
        <dbReference type="Proteomes" id="UP000700732"/>
    </source>
</evidence>
<dbReference type="PANTHER" id="PTHR39550:SF1">
    <property type="entry name" value="SLL0658 PROTEIN"/>
    <property type="match status" value="1"/>
</dbReference>
<dbReference type="PANTHER" id="PTHR39550">
    <property type="entry name" value="SLL0658 PROTEIN"/>
    <property type="match status" value="1"/>
</dbReference>
<accession>A0ABR6WAS8</accession>
<comment type="caution">
    <text evidence="1">The sequence shown here is derived from an EMBL/GenBank/DDBJ whole genome shotgun (WGS) entry which is preliminary data.</text>
</comment>
<dbReference type="Proteomes" id="UP000700732">
    <property type="component" value="Unassembled WGS sequence"/>
</dbReference>
<dbReference type="EMBL" id="VFIA01000029">
    <property type="protein sequence ID" value="MBC3793613.1"/>
    <property type="molecule type" value="Genomic_DNA"/>
</dbReference>
<evidence type="ECO:0000313" key="1">
    <source>
        <dbReference type="EMBL" id="MBC3793613.1"/>
    </source>
</evidence>